<dbReference type="InterPro" id="IPR036390">
    <property type="entry name" value="WH_DNA-bd_sf"/>
</dbReference>
<protein>
    <submittedName>
        <fullName evidence="2">Rrf2 family protein</fullName>
    </submittedName>
</protein>
<dbReference type="InterPro" id="IPR036388">
    <property type="entry name" value="WH-like_DNA-bd_sf"/>
</dbReference>
<keyword evidence="3" id="KW-1185">Reference proteome</keyword>
<dbReference type="Proteomes" id="UP000199036">
    <property type="component" value="Unassembled WGS sequence"/>
</dbReference>
<organism evidence="2 3">
    <name type="scientific">Paenimyroides ummariense</name>
    <dbReference type="NCBI Taxonomy" id="913024"/>
    <lineage>
        <taxon>Bacteria</taxon>
        <taxon>Pseudomonadati</taxon>
        <taxon>Bacteroidota</taxon>
        <taxon>Flavobacteriia</taxon>
        <taxon>Flavobacteriales</taxon>
        <taxon>Flavobacteriaceae</taxon>
        <taxon>Paenimyroides</taxon>
    </lineage>
</organism>
<name>A0A1I4YQX2_9FLAO</name>
<dbReference type="Pfam" id="PF02082">
    <property type="entry name" value="Rrf2"/>
    <property type="match status" value="1"/>
</dbReference>
<dbReference type="RefSeq" id="WP_091520112.1">
    <property type="nucleotide sequence ID" value="NZ_FOVI01000005.1"/>
</dbReference>
<dbReference type="STRING" id="913024.SAMN05421741_1052"/>
<dbReference type="OrthoDB" id="9802344at2"/>
<proteinExistence type="predicted"/>
<accession>A0A1I4YQX2</accession>
<evidence type="ECO:0000256" key="1">
    <source>
        <dbReference type="ARBA" id="ARBA00023125"/>
    </source>
</evidence>
<dbReference type="PANTHER" id="PTHR33221:SF5">
    <property type="entry name" value="HTH-TYPE TRANSCRIPTIONAL REGULATOR ISCR"/>
    <property type="match status" value="1"/>
</dbReference>
<sequence>MLSQKSKYALKALGYLAKNQAGGPVLISTISKEKKIPQAFLENIFHELKKAGFLTSHRGRFGGYTLSDDPSKTKLSSIIRVVNGPLAMLPCVSLNFYATCDDCCEETCGLRGIFQDARDALLQVLENRYLSDIMDKDVE</sequence>
<keyword evidence="1" id="KW-0238">DNA-binding</keyword>
<dbReference type="GO" id="GO:0003677">
    <property type="term" value="F:DNA binding"/>
    <property type="evidence" value="ECO:0007669"/>
    <property type="project" value="UniProtKB-KW"/>
</dbReference>
<dbReference type="GO" id="GO:0005829">
    <property type="term" value="C:cytosol"/>
    <property type="evidence" value="ECO:0007669"/>
    <property type="project" value="TreeGrafter"/>
</dbReference>
<dbReference type="PROSITE" id="PS51197">
    <property type="entry name" value="HTH_RRF2_2"/>
    <property type="match status" value="1"/>
</dbReference>
<dbReference type="Gene3D" id="1.10.10.10">
    <property type="entry name" value="Winged helix-like DNA-binding domain superfamily/Winged helix DNA-binding domain"/>
    <property type="match status" value="1"/>
</dbReference>
<dbReference type="GO" id="GO:0003700">
    <property type="term" value="F:DNA-binding transcription factor activity"/>
    <property type="evidence" value="ECO:0007669"/>
    <property type="project" value="TreeGrafter"/>
</dbReference>
<gene>
    <name evidence="2" type="ORF">SAMN05421741_1052</name>
</gene>
<dbReference type="NCBIfam" id="TIGR00738">
    <property type="entry name" value="rrf2_super"/>
    <property type="match status" value="1"/>
</dbReference>
<dbReference type="AlphaFoldDB" id="A0A1I4YQX2"/>
<dbReference type="SUPFAM" id="SSF46785">
    <property type="entry name" value="Winged helix' DNA-binding domain"/>
    <property type="match status" value="1"/>
</dbReference>
<evidence type="ECO:0000313" key="3">
    <source>
        <dbReference type="Proteomes" id="UP000199036"/>
    </source>
</evidence>
<dbReference type="PANTHER" id="PTHR33221">
    <property type="entry name" value="WINGED HELIX-TURN-HELIX TRANSCRIPTIONAL REGULATOR, RRF2 FAMILY"/>
    <property type="match status" value="1"/>
</dbReference>
<dbReference type="InterPro" id="IPR000944">
    <property type="entry name" value="Tscrpt_reg_Rrf2"/>
</dbReference>
<evidence type="ECO:0000313" key="2">
    <source>
        <dbReference type="EMBL" id="SFN40173.1"/>
    </source>
</evidence>
<reference evidence="3" key="1">
    <citation type="submission" date="2016-10" db="EMBL/GenBank/DDBJ databases">
        <authorList>
            <person name="Varghese N."/>
            <person name="Submissions S."/>
        </authorList>
    </citation>
    <scope>NUCLEOTIDE SEQUENCE [LARGE SCALE GENOMIC DNA]</scope>
    <source>
        <strain evidence="3">DS-12</strain>
    </source>
</reference>
<dbReference type="EMBL" id="FOVI01000005">
    <property type="protein sequence ID" value="SFN40173.1"/>
    <property type="molecule type" value="Genomic_DNA"/>
</dbReference>